<dbReference type="SUPFAM" id="SSF56784">
    <property type="entry name" value="HAD-like"/>
    <property type="match status" value="1"/>
</dbReference>
<dbReference type="InterPro" id="IPR041492">
    <property type="entry name" value="HAD_2"/>
</dbReference>
<dbReference type="Proteomes" id="UP001294412">
    <property type="component" value="Unassembled WGS sequence"/>
</dbReference>
<comment type="caution">
    <text evidence="1">The sequence shown here is derived from an EMBL/GenBank/DDBJ whole genome shotgun (WGS) entry which is preliminary data.</text>
</comment>
<evidence type="ECO:0000313" key="1">
    <source>
        <dbReference type="EMBL" id="MDY8110650.1"/>
    </source>
</evidence>
<dbReference type="PANTHER" id="PTHR43434">
    <property type="entry name" value="PHOSPHOGLYCOLATE PHOSPHATASE"/>
    <property type="match status" value="1"/>
</dbReference>
<evidence type="ECO:0000313" key="2">
    <source>
        <dbReference type="Proteomes" id="UP001294412"/>
    </source>
</evidence>
<dbReference type="SFLD" id="SFLDG01129">
    <property type="entry name" value="C1.5:_HAD__Beta-PGM__Phosphata"/>
    <property type="match status" value="1"/>
</dbReference>
<keyword evidence="1" id="KW-0378">Hydrolase</keyword>
<dbReference type="NCBIfam" id="TIGR01549">
    <property type="entry name" value="HAD-SF-IA-v1"/>
    <property type="match status" value="1"/>
</dbReference>
<accession>A0ABU5I6A8</accession>
<dbReference type="NCBIfam" id="TIGR01509">
    <property type="entry name" value="HAD-SF-IA-v3"/>
    <property type="match status" value="1"/>
</dbReference>
<keyword evidence="2" id="KW-1185">Reference proteome</keyword>
<protein>
    <submittedName>
        <fullName evidence="1">HAD-IA family hydrolase</fullName>
    </submittedName>
</protein>
<dbReference type="RefSeq" id="WP_322188405.1">
    <property type="nucleotide sequence ID" value="NZ_JAXLPB010000005.1"/>
</dbReference>
<dbReference type="InterPro" id="IPR006439">
    <property type="entry name" value="HAD-SF_hydro_IA"/>
</dbReference>
<dbReference type="EMBL" id="JAXLPB010000005">
    <property type="protein sequence ID" value="MDY8110650.1"/>
    <property type="molecule type" value="Genomic_DNA"/>
</dbReference>
<proteinExistence type="predicted"/>
<dbReference type="GO" id="GO:0016787">
    <property type="term" value="F:hydrolase activity"/>
    <property type="evidence" value="ECO:0007669"/>
    <property type="project" value="UniProtKB-KW"/>
</dbReference>
<dbReference type="InterPro" id="IPR023198">
    <property type="entry name" value="PGP-like_dom2"/>
</dbReference>
<reference evidence="1 2" key="1">
    <citation type="submission" date="2023-12" db="EMBL/GenBank/DDBJ databases">
        <title>Description of Novel Strain Fulvimarina sp. 2208YS6-2-32 isolated from Uroteuthis (Photololigo) edulis.</title>
        <authorList>
            <person name="Park J.-S."/>
        </authorList>
    </citation>
    <scope>NUCLEOTIDE SEQUENCE [LARGE SCALE GENOMIC DNA]</scope>
    <source>
        <strain evidence="1 2">2208YS6-2-32</strain>
    </source>
</reference>
<dbReference type="InterPro" id="IPR023214">
    <property type="entry name" value="HAD_sf"/>
</dbReference>
<organism evidence="1 2">
    <name type="scientific">Fulvimarina uroteuthidis</name>
    <dbReference type="NCBI Taxonomy" id="3098149"/>
    <lineage>
        <taxon>Bacteria</taxon>
        <taxon>Pseudomonadati</taxon>
        <taxon>Pseudomonadota</taxon>
        <taxon>Alphaproteobacteria</taxon>
        <taxon>Hyphomicrobiales</taxon>
        <taxon>Aurantimonadaceae</taxon>
        <taxon>Fulvimarina</taxon>
    </lineage>
</organism>
<dbReference type="InterPro" id="IPR050155">
    <property type="entry name" value="HAD-like_hydrolase_sf"/>
</dbReference>
<dbReference type="Gene3D" id="3.40.50.1000">
    <property type="entry name" value="HAD superfamily/HAD-like"/>
    <property type="match status" value="1"/>
</dbReference>
<dbReference type="PANTHER" id="PTHR43434:SF24">
    <property type="entry name" value="HYDROLASE-RELATED"/>
    <property type="match status" value="1"/>
</dbReference>
<dbReference type="Gene3D" id="1.10.150.240">
    <property type="entry name" value="Putative phosphatase, domain 2"/>
    <property type="match status" value="1"/>
</dbReference>
<dbReference type="SFLD" id="SFLDS00003">
    <property type="entry name" value="Haloacid_Dehalogenase"/>
    <property type="match status" value="1"/>
</dbReference>
<sequence>MSGIKAVLFDCDGTLADSAGLICDIMERCFTAHDLQPPPREATRAIIGLSLDTAIATLRPGLTPVEVHRLCESYRAEYRLERTRPHFSDHLFEGMAELVRDLAAREAVFVGMVTGKSRRGVAALTASHNLTDVFVTVRTADDCPSKPHPAMVLECCGELGVAPINAVVVGDTTYDMEMARSAGSHAIGVDWGSHAPELLLRRGAAAVVGTVPDLAATLDRWLADGPAAT</sequence>
<dbReference type="Pfam" id="PF13419">
    <property type="entry name" value="HAD_2"/>
    <property type="match status" value="1"/>
</dbReference>
<dbReference type="InterPro" id="IPR036412">
    <property type="entry name" value="HAD-like_sf"/>
</dbReference>
<name>A0ABU5I6A8_9HYPH</name>
<gene>
    <name evidence="1" type="ORF">U0C82_16020</name>
</gene>